<gene>
    <name evidence="1" type="ORF">Ddye_014714</name>
</gene>
<organism evidence="1 2">
    <name type="scientific">Dipteronia dyeriana</name>
    <dbReference type="NCBI Taxonomy" id="168575"/>
    <lineage>
        <taxon>Eukaryota</taxon>
        <taxon>Viridiplantae</taxon>
        <taxon>Streptophyta</taxon>
        <taxon>Embryophyta</taxon>
        <taxon>Tracheophyta</taxon>
        <taxon>Spermatophyta</taxon>
        <taxon>Magnoliopsida</taxon>
        <taxon>eudicotyledons</taxon>
        <taxon>Gunneridae</taxon>
        <taxon>Pentapetalae</taxon>
        <taxon>rosids</taxon>
        <taxon>malvids</taxon>
        <taxon>Sapindales</taxon>
        <taxon>Sapindaceae</taxon>
        <taxon>Hippocastanoideae</taxon>
        <taxon>Acereae</taxon>
        <taxon>Dipteronia</taxon>
    </lineage>
</organism>
<evidence type="ECO:0000313" key="2">
    <source>
        <dbReference type="Proteomes" id="UP001280121"/>
    </source>
</evidence>
<proteinExistence type="predicted"/>
<dbReference type="Proteomes" id="UP001280121">
    <property type="component" value="Unassembled WGS sequence"/>
</dbReference>
<dbReference type="AlphaFoldDB" id="A0AAD9X8W2"/>
<dbReference type="EMBL" id="JANJYI010000004">
    <property type="protein sequence ID" value="KAK2654858.1"/>
    <property type="molecule type" value="Genomic_DNA"/>
</dbReference>
<evidence type="ECO:0000313" key="1">
    <source>
        <dbReference type="EMBL" id="KAK2654858.1"/>
    </source>
</evidence>
<sequence>MVSGWTTPSNGKFKMNVDVAVNETGVQLVLVAKAMVLLCGQQFACDVGLWLCEVELDAQVDVNFINGKDIPLL</sequence>
<name>A0AAD9X8W2_9ROSI</name>
<accession>A0AAD9X8W2</accession>
<reference evidence="1" key="1">
    <citation type="journal article" date="2023" name="Plant J.">
        <title>Genome sequences and population genomics provide insights into the demographic history, inbreeding, and mutation load of two 'living fossil' tree species of Dipteronia.</title>
        <authorList>
            <person name="Feng Y."/>
            <person name="Comes H.P."/>
            <person name="Chen J."/>
            <person name="Zhu S."/>
            <person name="Lu R."/>
            <person name="Zhang X."/>
            <person name="Li P."/>
            <person name="Qiu J."/>
            <person name="Olsen K.M."/>
            <person name="Qiu Y."/>
        </authorList>
    </citation>
    <scope>NUCLEOTIDE SEQUENCE</scope>
    <source>
        <strain evidence="1">KIB01</strain>
    </source>
</reference>
<comment type="caution">
    <text evidence="1">The sequence shown here is derived from an EMBL/GenBank/DDBJ whole genome shotgun (WGS) entry which is preliminary data.</text>
</comment>
<keyword evidence="2" id="KW-1185">Reference proteome</keyword>
<protein>
    <submittedName>
        <fullName evidence="1">Uncharacterized protein</fullName>
    </submittedName>
</protein>